<sequence>PPPSPRPGLHSFSRPPSQPPPHTPSALPAQWGVSPCPWNSGQWPLPRGHGRPPHLGVHHLVVGGRGVEAAAAPGAPAAGGAAAAVAAAVAPRAPAGPRAGAAAAVHGLVAAVVEARPLVATGSPESGTGGGRLRLAARNVPEVPRPSVRPSPDGGSPRLAPRSCSEAPPDFSPRLARPRPHPIPGGIHWVAAAPRLQRGLKHAAVPKEIRPPRCLKYSPTPTSIPAHTRRMDPPGPKITPTDPDPDPSTCHGNHPSRAEMDSQPSLNVPSVTGHLPPPNMTERYQTLNTEKP</sequence>
<feature type="region of interest" description="Disordered" evidence="1">
    <location>
        <begin position="1"/>
        <end position="33"/>
    </location>
</feature>
<evidence type="ECO:0000313" key="2">
    <source>
        <dbReference type="Ensembl" id="ENSMPUP00000007108.1"/>
    </source>
</evidence>
<dbReference type="Ensembl" id="ENSMPUT00000007226.1">
    <property type="protein sequence ID" value="ENSMPUP00000007108.1"/>
    <property type="gene ID" value="ENSMPUG00000007165.1"/>
</dbReference>
<dbReference type="EMBL" id="AEYP01029330">
    <property type="status" value="NOT_ANNOTATED_CDS"/>
    <property type="molecule type" value="Genomic_DNA"/>
</dbReference>
<dbReference type="EMBL" id="AEYP01029331">
    <property type="status" value="NOT_ANNOTATED_CDS"/>
    <property type="molecule type" value="Genomic_DNA"/>
</dbReference>
<name>M3Y705_MUSPF</name>
<feature type="compositionally biased region" description="Polar residues" evidence="1">
    <location>
        <begin position="282"/>
        <end position="292"/>
    </location>
</feature>
<proteinExistence type="predicted"/>
<feature type="region of interest" description="Disordered" evidence="1">
    <location>
        <begin position="205"/>
        <end position="292"/>
    </location>
</feature>
<reference evidence="2" key="1">
    <citation type="submission" date="2024-06" db="UniProtKB">
        <authorList>
            <consortium name="Ensembl"/>
        </authorList>
    </citation>
    <scope>IDENTIFICATION</scope>
</reference>
<feature type="region of interest" description="Disordered" evidence="1">
    <location>
        <begin position="121"/>
        <end position="183"/>
    </location>
</feature>
<dbReference type="HOGENOM" id="CLU_954880_0_0_1"/>
<organism evidence="2">
    <name type="scientific">Mustela putorius furo</name>
    <name type="common">European domestic ferret</name>
    <name type="synonym">Mustela furo</name>
    <dbReference type="NCBI Taxonomy" id="9669"/>
    <lineage>
        <taxon>Eukaryota</taxon>
        <taxon>Metazoa</taxon>
        <taxon>Chordata</taxon>
        <taxon>Craniata</taxon>
        <taxon>Vertebrata</taxon>
        <taxon>Euteleostomi</taxon>
        <taxon>Mammalia</taxon>
        <taxon>Eutheria</taxon>
        <taxon>Laurasiatheria</taxon>
        <taxon>Carnivora</taxon>
        <taxon>Caniformia</taxon>
        <taxon>Musteloidea</taxon>
        <taxon>Mustelidae</taxon>
        <taxon>Mustelinae</taxon>
        <taxon>Mustela</taxon>
    </lineage>
</organism>
<evidence type="ECO:0000256" key="1">
    <source>
        <dbReference type="SAM" id="MobiDB-lite"/>
    </source>
</evidence>
<protein>
    <submittedName>
        <fullName evidence="2">Uncharacterized protein</fullName>
    </submittedName>
</protein>
<dbReference type="AlphaFoldDB" id="M3Y705"/>
<dbReference type="InParanoid" id="M3Y705"/>
<accession>M3Y705</accession>
<feature type="compositionally biased region" description="Low complexity" evidence="1">
    <location>
        <begin position="133"/>
        <end position="142"/>
    </location>
</feature>